<evidence type="ECO:0000313" key="2">
    <source>
        <dbReference type="EMBL" id="VDN48146.1"/>
    </source>
</evidence>
<proteinExistence type="predicted"/>
<feature type="transmembrane region" description="Helical" evidence="1">
    <location>
        <begin position="897"/>
        <end position="922"/>
    </location>
</feature>
<dbReference type="SUPFAM" id="SSF82693">
    <property type="entry name" value="Multidrug efflux transporter AcrB pore domain, PN1, PN2, PC1 and PC2 subdomains"/>
    <property type="match status" value="2"/>
</dbReference>
<dbReference type="Gene3D" id="3.30.70.1440">
    <property type="entry name" value="Multidrug efflux transporter AcrB pore domain"/>
    <property type="match status" value="1"/>
</dbReference>
<feature type="transmembrane region" description="Helical" evidence="1">
    <location>
        <begin position="427"/>
        <end position="447"/>
    </location>
</feature>
<dbReference type="Gene3D" id="3.30.70.1320">
    <property type="entry name" value="Multidrug efflux transporter AcrB pore domain like"/>
    <property type="match status" value="1"/>
</dbReference>
<dbReference type="InterPro" id="IPR001036">
    <property type="entry name" value="Acrflvin-R"/>
</dbReference>
<reference evidence="2 3" key="1">
    <citation type="submission" date="2018-09" db="EMBL/GenBank/DDBJ databases">
        <authorList>
            <person name="Postec A."/>
        </authorList>
    </citation>
    <scope>NUCLEOTIDE SEQUENCE [LARGE SCALE GENOMIC DNA]</scope>
    <source>
        <strain evidence="2">70B-A</strain>
    </source>
</reference>
<feature type="transmembrane region" description="Helical" evidence="1">
    <location>
        <begin position="382"/>
        <end position="406"/>
    </location>
</feature>
<gene>
    <name evidence="2" type="ORF">PATL70BA_2254</name>
</gene>
<dbReference type="PRINTS" id="PR00702">
    <property type="entry name" value="ACRIFLAVINRP"/>
</dbReference>
<dbReference type="SUPFAM" id="SSF82866">
    <property type="entry name" value="Multidrug efflux transporter AcrB transmembrane domain"/>
    <property type="match status" value="2"/>
</dbReference>
<sequence length="1007" mass="111996">MIKSVIINRKILLLFILLVFLLGTYSYYHMPKQESPNVTPSVAIITTIYPGASQENVERLVTSKIEDEIKTLEGYSFSISYSNNSVSTIILEIEYGSDTDKAWAILGTKMQQLQSDLPPECHDILIKTNLAETTGIIIALSGENYTYEELGEYGERIMKRLADLQGVTRFELMGDITREVQVTVDHNAFNRLGLSYQDLIELLRSQNLEIPSGLIENASSKIALNITGSFESLEEIENIVIGMSDTDYSVLRLKDIATVAMVERDNDIRYKDNGHNAILLSGYFKQDENVLNIGKAVRANLESIKKDMPKDLMFKEVIFQPEDVEVSLNDFMMNLLQGIILVILVVFVGMGFRNAIIVSTAIPLAIIMTFIIMPLVDTPIHQVSIIALIVALGMLVDNAIVVSDSIQNKLDEGMDRLTACESGSKEVLIPVFTSTLTTIATLSPLLFLNSIVGDYIIGLPLVVIIALISSFVIAVFVTPVLAYMFFKPSKNRKEHAHFRFGYKMLDRMMHHKVLSVISVIAIIALLGSTLLFLEVIFFPKADKNIMYVDIVSEKIIDLETTETISDQVEAILAKEDGVISYTTAIGGGIPKFFTAMNIYTQLPQNAQIMFRVDLSQTSFPKNTPYAEYLQAKIDESLLGGKATVKELENAFPSEAPIALRFTGSDFDRINDTVSEVKAILEDIEGTKNVRTDYDGKKLEYEIKLDQNELSYLGLLKYDVLNEVSIALRGREASTYRSEGKEYDIRLRSSGKQLSDIENLMIKSSISGHKYLLKDIGSIGLVEKQPTIKKYKGDYTISLYSDIYLGYQRPIILETLYAKLSDVDFEDVSYSFDGEAELIQENFGSAGSAAVFAVFAIYLILLFQFKDMRQPFIVLITVPLSSAGALFGLFLMNQPISFTGLIGIISLIGIVVNNAIVLIDYINIKCREGKSIEEAAKEASGIRLRPIVLSTVTTISGLIPLLLSNSELFKPMAVALVFGLLVSTLLTLVFIPLMYTILIPERSVDVVK</sequence>
<dbReference type="GO" id="GO:0042910">
    <property type="term" value="F:xenobiotic transmembrane transporter activity"/>
    <property type="evidence" value="ECO:0007669"/>
    <property type="project" value="TreeGrafter"/>
</dbReference>
<feature type="transmembrane region" description="Helical" evidence="1">
    <location>
        <begin position="943"/>
        <end position="962"/>
    </location>
</feature>
<keyword evidence="3" id="KW-1185">Reference proteome</keyword>
<dbReference type="Pfam" id="PF00873">
    <property type="entry name" value="ACR_tran"/>
    <property type="match status" value="1"/>
</dbReference>
<accession>A0A3P7RZR2</accession>
<protein>
    <recommendedName>
        <fullName evidence="4">AcrB/AcrD/AcrF family protein</fullName>
    </recommendedName>
</protein>
<evidence type="ECO:0000313" key="3">
    <source>
        <dbReference type="Proteomes" id="UP000279029"/>
    </source>
</evidence>
<dbReference type="PANTHER" id="PTHR32063:SF18">
    <property type="entry name" value="CATION EFFLUX SYSTEM PROTEIN"/>
    <property type="match status" value="1"/>
</dbReference>
<name>A0A3P7RZR2_9FIRM</name>
<evidence type="ECO:0000256" key="1">
    <source>
        <dbReference type="SAM" id="Phobius"/>
    </source>
</evidence>
<dbReference type="RefSeq" id="WP_125137327.1">
    <property type="nucleotide sequence ID" value="NZ_LR130778.1"/>
</dbReference>
<dbReference type="Proteomes" id="UP000279029">
    <property type="component" value="Chromosome"/>
</dbReference>
<organism evidence="2 3">
    <name type="scientific">Petrocella atlantisensis</name>
    <dbReference type="NCBI Taxonomy" id="2173034"/>
    <lineage>
        <taxon>Bacteria</taxon>
        <taxon>Bacillati</taxon>
        <taxon>Bacillota</taxon>
        <taxon>Clostridia</taxon>
        <taxon>Lachnospirales</taxon>
        <taxon>Vallitaleaceae</taxon>
        <taxon>Petrocella</taxon>
    </lineage>
</organism>
<dbReference type="Gene3D" id="3.30.2090.10">
    <property type="entry name" value="Multidrug efflux transporter AcrB TolC docking domain, DN and DC subdomains"/>
    <property type="match status" value="2"/>
</dbReference>
<keyword evidence="1" id="KW-1133">Transmembrane helix</keyword>
<dbReference type="AlphaFoldDB" id="A0A3P7RZR2"/>
<dbReference type="Gene3D" id="3.30.70.1430">
    <property type="entry name" value="Multidrug efflux transporter AcrB pore domain"/>
    <property type="match status" value="2"/>
</dbReference>
<dbReference type="GO" id="GO:0005886">
    <property type="term" value="C:plasma membrane"/>
    <property type="evidence" value="ECO:0007669"/>
    <property type="project" value="TreeGrafter"/>
</dbReference>
<feature type="transmembrane region" description="Helical" evidence="1">
    <location>
        <begin position="513"/>
        <end position="538"/>
    </location>
</feature>
<dbReference type="SUPFAM" id="SSF82714">
    <property type="entry name" value="Multidrug efflux transporter AcrB TolC docking domain, DN and DC subdomains"/>
    <property type="match status" value="2"/>
</dbReference>
<dbReference type="EMBL" id="LR130778">
    <property type="protein sequence ID" value="VDN48146.1"/>
    <property type="molecule type" value="Genomic_DNA"/>
</dbReference>
<feature type="transmembrane region" description="Helical" evidence="1">
    <location>
        <begin position="974"/>
        <end position="997"/>
    </location>
</feature>
<feature type="transmembrane region" description="Helical" evidence="1">
    <location>
        <begin position="355"/>
        <end position="376"/>
    </location>
</feature>
<feature type="transmembrane region" description="Helical" evidence="1">
    <location>
        <begin position="871"/>
        <end position="891"/>
    </location>
</feature>
<evidence type="ECO:0008006" key="4">
    <source>
        <dbReference type="Google" id="ProtNLM"/>
    </source>
</evidence>
<dbReference type="PANTHER" id="PTHR32063">
    <property type="match status" value="1"/>
</dbReference>
<feature type="transmembrane region" description="Helical" evidence="1">
    <location>
        <begin position="459"/>
        <end position="486"/>
    </location>
</feature>
<keyword evidence="1" id="KW-0472">Membrane</keyword>
<dbReference type="KEGG" id="cbar:PATL70BA_2254"/>
<dbReference type="InterPro" id="IPR027463">
    <property type="entry name" value="AcrB_DN_DC_subdom"/>
</dbReference>
<feature type="transmembrane region" description="Helical" evidence="1">
    <location>
        <begin position="842"/>
        <end position="864"/>
    </location>
</feature>
<dbReference type="Gene3D" id="1.20.1640.10">
    <property type="entry name" value="Multidrug efflux transporter AcrB transmembrane domain"/>
    <property type="match status" value="2"/>
</dbReference>
<keyword evidence="1" id="KW-0812">Transmembrane</keyword>
<dbReference type="OrthoDB" id="9757876at2"/>
<feature type="transmembrane region" description="Helical" evidence="1">
    <location>
        <begin position="331"/>
        <end position="348"/>
    </location>
</feature>